<dbReference type="RefSeq" id="WP_195132560.1">
    <property type="nucleotide sequence ID" value="NZ_JADLQX010000025.1"/>
</dbReference>
<dbReference type="EMBL" id="JADLQX010000025">
    <property type="protein sequence ID" value="MBF6301343.1"/>
    <property type="molecule type" value="Genomic_DNA"/>
</dbReference>
<sequence length="106" mass="11739">MLVSVLGWLAISSAVLVAALLTAYYWPHKPDGPSVWDIRAELPHRAPPAPLTLDQAHRVAQDHRECLAEDCPRKRAALRTLITAGKLAPTPRLHELLFTRFGDEVA</sequence>
<feature type="transmembrane region" description="Helical" evidence="1">
    <location>
        <begin position="6"/>
        <end position="26"/>
    </location>
</feature>
<comment type="caution">
    <text evidence="2">The sequence shown here is derived from an EMBL/GenBank/DDBJ whole genome shotgun (WGS) entry which is preliminary data.</text>
</comment>
<protein>
    <submittedName>
        <fullName evidence="2">Uncharacterized protein</fullName>
    </submittedName>
</protein>
<reference evidence="2 3" key="1">
    <citation type="submission" date="2020-10" db="EMBL/GenBank/DDBJ databases">
        <title>Identification of Nocardia species via Next-generation sequencing and recognition of intraspecies genetic diversity.</title>
        <authorList>
            <person name="Li P."/>
            <person name="Li P."/>
            <person name="Lu B."/>
        </authorList>
    </citation>
    <scope>NUCLEOTIDE SEQUENCE [LARGE SCALE GENOMIC DNA]</scope>
    <source>
        <strain evidence="2 3">BJ06-0157</strain>
    </source>
</reference>
<organism evidence="2 3">
    <name type="scientific">Nocardia amamiensis</name>
    <dbReference type="NCBI Taxonomy" id="404578"/>
    <lineage>
        <taxon>Bacteria</taxon>
        <taxon>Bacillati</taxon>
        <taxon>Actinomycetota</taxon>
        <taxon>Actinomycetes</taxon>
        <taxon>Mycobacteriales</taxon>
        <taxon>Nocardiaceae</taxon>
        <taxon>Nocardia</taxon>
    </lineage>
</organism>
<evidence type="ECO:0000313" key="3">
    <source>
        <dbReference type="Proteomes" id="UP000702209"/>
    </source>
</evidence>
<gene>
    <name evidence="2" type="ORF">IU459_27940</name>
</gene>
<dbReference type="Proteomes" id="UP000702209">
    <property type="component" value="Unassembled WGS sequence"/>
</dbReference>
<name>A0ABS0CXL1_9NOCA</name>
<keyword evidence="1" id="KW-1133">Transmembrane helix</keyword>
<evidence type="ECO:0000313" key="2">
    <source>
        <dbReference type="EMBL" id="MBF6301343.1"/>
    </source>
</evidence>
<evidence type="ECO:0000256" key="1">
    <source>
        <dbReference type="SAM" id="Phobius"/>
    </source>
</evidence>
<proteinExistence type="predicted"/>
<keyword evidence="3" id="KW-1185">Reference proteome</keyword>
<keyword evidence="1" id="KW-0812">Transmembrane</keyword>
<accession>A0ABS0CXL1</accession>
<keyword evidence="1" id="KW-0472">Membrane</keyword>